<keyword evidence="6" id="KW-0449">Lipoprotein</keyword>
<evidence type="ECO:0000256" key="3">
    <source>
        <dbReference type="ARBA" id="ARBA00022729"/>
    </source>
</evidence>
<dbReference type="Gene3D" id="3.40.190.10">
    <property type="entry name" value="Periplasmic binding protein-like II"/>
    <property type="match status" value="2"/>
</dbReference>
<sequence>MKKFVAFVLVLVFALSLSNLALAAEKIRVGASPSPHAEILNAAKDALLEKGYELEVVEFTDYILPNTATESGELDANYFQHVPYLDDFNAQNGTHLVSAFGVHIEPMAVFAGKGDTLETLADGATIAVPNDTTNEARALLLLQTLGVITLKEGAGVTATKLDIVENPHNVNILEAEAAQLPLMLPDVDFAVINGNYALGAGLNPIEDSVAIEGSESPYLNVVVVKEGNENEPFVAALKEVLNSEEIRTFINETYGGAVVAAF</sequence>
<keyword evidence="5" id="KW-0564">Palmitate</keyword>
<proteinExistence type="inferred from homology"/>
<evidence type="ECO:0000256" key="4">
    <source>
        <dbReference type="ARBA" id="ARBA00023136"/>
    </source>
</evidence>
<name>A0A9D1CRP4_9FIRM</name>
<dbReference type="Pfam" id="PF03180">
    <property type="entry name" value="Lipoprotein_9"/>
    <property type="match status" value="1"/>
</dbReference>
<organism evidence="8 9">
    <name type="scientific">Candidatus Onthenecus intestinigallinarum</name>
    <dbReference type="NCBI Taxonomy" id="2840875"/>
    <lineage>
        <taxon>Bacteria</taxon>
        <taxon>Bacillati</taxon>
        <taxon>Bacillota</taxon>
        <taxon>Clostridia</taxon>
        <taxon>Eubacteriales</taxon>
        <taxon>Candidatus Onthenecus</taxon>
    </lineage>
</organism>
<protein>
    <submittedName>
        <fullName evidence="8">MetQ/NlpA family ABC transporter substrate-binding protein</fullName>
    </submittedName>
</protein>
<dbReference type="CDD" id="cd13597">
    <property type="entry name" value="PBP2_lipoprotein_Tp32"/>
    <property type="match status" value="1"/>
</dbReference>
<comment type="similarity">
    <text evidence="2">Belongs to the NlpA lipoprotein family.</text>
</comment>
<comment type="subcellular location">
    <subcellularLocation>
        <location evidence="1">Membrane</location>
        <topology evidence="1">Lipid-anchor</topology>
    </subcellularLocation>
</comment>
<reference evidence="8" key="1">
    <citation type="submission" date="2020-10" db="EMBL/GenBank/DDBJ databases">
        <authorList>
            <person name="Gilroy R."/>
        </authorList>
    </citation>
    <scope>NUCLEOTIDE SEQUENCE</scope>
    <source>
        <strain evidence="8">ChiSxjej2B14-6234</strain>
    </source>
</reference>
<dbReference type="PIRSF" id="PIRSF002854">
    <property type="entry name" value="MetQ"/>
    <property type="match status" value="1"/>
</dbReference>
<dbReference type="InterPro" id="IPR004872">
    <property type="entry name" value="Lipoprotein_NlpA"/>
</dbReference>
<evidence type="ECO:0000256" key="2">
    <source>
        <dbReference type="ARBA" id="ARBA00008973"/>
    </source>
</evidence>
<dbReference type="EMBL" id="DVFJ01000038">
    <property type="protein sequence ID" value="HIQ72757.1"/>
    <property type="molecule type" value="Genomic_DNA"/>
</dbReference>
<comment type="caution">
    <text evidence="8">The sequence shown here is derived from an EMBL/GenBank/DDBJ whole genome shotgun (WGS) entry which is preliminary data.</text>
</comment>
<reference evidence="8" key="2">
    <citation type="journal article" date="2021" name="PeerJ">
        <title>Extensive microbial diversity within the chicken gut microbiome revealed by metagenomics and culture.</title>
        <authorList>
            <person name="Gilroy R."/>
            <person name="Ravi A."/>
            <person name="Getino M."/>
            <person name="Pursley I."/>
            <person name="Horton D.L."/>
            <person name="Alikhan N.F."/>
            <person name="Baker D."/>
            <person name="Gharbi K."/>
            <person name="Hall N."/>
            <person name="Watson M."/>
            <person name="Adriaenssens E.M."/>
            <person name="Foster-Nyarko E."/>
            <person name="Jarju S."/>
            <person name="Secka A."/>
            <person name="Antonio M."/>
            <person name="Oren A."/>
            <person name="Chaudhuri R.R."/>
            <person name="La Ragione R."/>
            <person name="Hildebrand F."/>
            <person name="Pallen M.J."/>
        </authorList>
    </citation>
    <scope>NUCLEOTIDE SEQUENCE</scope>
    <source>
        <strain evidence="8">ChiSxjej2B14-6234</strain>
    </source>
</reference>
<evidence type="ECO:0000256" key="5">
    <source>
        <dbReference type="ARBA" id="ARBA00023139"/>
    </source>
</evidence>
<feature type="signal peptide" evidence="7">
    <location>
        <begin position="1"/>
        <end position="23"/>
    </location>
</feature>
<gene>
    <name evidence="8" type="ORF">IAB73_11180</name>
</gene>
<dbReference type="GO" id="GO:0016020">
    <property type="term" value="C:membrane"/>
    <property type="evidence" value="ECO:0007669"/>
    <property type="project" value="UniProtKB-SubCell"/>
</dbReference>
<dbReference type="Proteomes" id="UP000886887">
    <property type="component" value="Unassembled WGS sequence"/>
</dbReference>
<feature type="chain" id="PRO_5039041855" evidence="7">
    <location>
        <begin position="24"/>
        <end position="262"/>
    </location>
</feature>
<evidence type="ECO:0000313" key="9">
    <source>
        <dbReference type="Proteomes" id="UP000886887"/>
    </source>
</evidence>
<dbReference type="AlphaFoldDB" id="A0A9D1CRP4"/>
<evidence type="ECO:0000256" key="1">
    <source>
        <dbReference type="ARBA" id="ARBA00004635"/>
    </source>
</evidence>
<dbReference type="SUPFAM" id="SSF53850">
    <property type="entry name" value="Periplasmic binding protein-like II"/>
    <property type="match status" value="1"/>
</dbReference>
<evidence type="ECO:0000313" key="8">
    <source>
        <dbReference type="EMBL" id="HIQ72757.1"/>
    </source>
</evidence>
<keyword evidence="4" id="KW-0472">Membrane</keyword>
<dbReference type="PANTHER" id="PTHR30429">
    <property type="entry name" value="D-METHIONINE-BINDING LIPOPROTEIN METQ"/>
    <property type="match status" value="1"/>
</dbReference>
<evidence type="ECO:0000256" key="6">
    <source>
        <dbReference type="ARBA" id="ARBA00023288"/>
    </source>
</evidence>
<keyword evidence="3 7" id="KW-0732">Signal</keyword>
<accession>A0A9D1CRP4</accession>
<evidence type="ECO:0000256" key="7">
    <source>
        <dbReference type="SAM" id="SignalP"/>
    </source>
</evidence>
<dbReference type="PANTHER" id="PTHR30429:SF0">
    <property type="entry name" value="METHIONINE-BINDING LIPOPROTEIN METQ"/>
    <property type="match status" value="1"/>
</dbReference>